<reference evidence="1" key="1">
    <citation type="submission" date="2014-09" db="EMBL/GenBank/DDBJ databases">
        <authorList>
            <person name="Magalhaes I.L.F."/>
            <person name="Oliveira U."/>
            <person name="Santos F.R."/>
            <person name="Vidigal T.H.D.A."/>
            <person name="Brescovit A.D."/>
            <person name="Santos A.J."/>
        </authorList>
    </citation>
    <scope>NUCLEOTIDE SEQUENCE</scope>
    <source>
        <tissue evidence="1">Shoot tissue taken approximately 20 cm above the soil surface</tissue>
    </source>
</reference>
<proteinExistence type="predicted"/>
<dbReference type="AlphaFoldDB" id="A0A0A8YKW4"/>
<name>A0A0A8YKW4_ARUDO</name>
<dbReference type="EMBL" id="GBRH01270819">
    <property type="protein sequence ID" value="JAD27076.1"/>
    <property type="molecule type" value="Transcribed_RNA"/>
</dbReference>
<protein>
    <submittedName>
        <fullName evidence="1">Uncharacterized protein</fullName>
    </submittedName>
</protein>
<sequence>MGTFYNPRSQIILICKFPQVLSFVAGQMLLLMQGKMAGLGVFSSHQGDHSSWSLHIQARTNQAHDWSLKSFA</sequence>
<accession>A0A0A8YKW4</accession>
<reference evidence="1" key="2">
    <citation type="journal article" date="2015" name="Data Brief">
        <title>Shoot transcriptome of the giant reed, Arundo donax.</title>
        <authorList>
            <person name="Barrero R.A."/>
            <person name="Guerrero F.D."/>
            <person name="Moolhuijzen P."/>
            <person name="Goolsby J.A."/>
            <person name="Tidwell J."/>
            <person name="Bellgard S.E."/>
            <person name="Bellgard M.I."/>
        </authorList>
    </citation>
    <scope>NUCLEOTIDE SEQUENCE</scope>
    <source>
        <tissue evidence="1">Shoot tissue taken approximately 20 cm above the soil surface</tissue>
    </source>
</reference>
<evidence type="ECO:0000313" key="1">
    <source>
        <dbReference type="EMBL" id="JAD27076.1"/>
    </source>
</evidence>
<organism evidence="1">
    <name type="scientific">Arundo donax</name>
    <name type="common">Giant reed</name>
    <name type="synonym">Donax arundinaceus</name>
    <dbReference type="NCBI Taxonomy" id="35708"/>
    <lineage>
        <taxon>Eukaryota</taxon>
        <taxon>Viridiplantae</taxon>
        <taxon>Streptophyta</taxon>
        <taxon>Embryophyta</taxon>
        <taxon>Tracheophyta</taxon>
        <taxon>Spermatophyta</taxon>
        <taxon>Magnoliopsida</taxon>
        <taxon>Liliopsida</taxon>
        <taxon>Poales</taxon>
        <taxon>Poaceae</taxon>
        <taxon>PACMAD clade</taxon>
        <taxon>Arundinoideae</taxon>
        <taxon>Arundineae</taxon>
        <taxon>Arundo</taxon>
    </lineage>
</organism>